<gene>
    <name evidence="2" type="primary">TY3B-I_526</name>
    <name evidence="2" type="ORF">CK203_104451</name>
</gene>
<dbReference type="PANTHER" id="PTHR24559">
    <property type="entry name" value="TRANSPOSON TY3-I GAG-POL POLYPROTEIN"/>
    <property type="match status" value="1"/>
</dbReference>
<evidence type="ECO:0000256" key="1">
    <source>
        <dbReference type="SAM" id="MobiDB-lite"/>
    </source>
</evidence>
<dbReference type="Proteomes" id="UP000288805">
    <property type="component" value="Unassembled WGS sequence"/>
</dbReference>
<dbReference type="SUPFAM" id="SSF56672">
    <property type="entry name" value="DNA/RNA polymerases"/>
    <property type="match status" value="1"/>
</dbReference>
<dbReference type="PANTHER" id="PTHR24559:SF457">
    <property type="entry name" value="RNA-DIRECTED DNA POLYMERASE HOMOLOG"/>
    <property type="match status" value="1"/>
</dbReference>
<feature type="region of interest" description="Disordered" evidence="1">
    <location>
        <begin position="49"/>
        <end position="75"/>
    </location>
</feature>
<dbReference type="InterPro" id="IPR043128">
    <property type="entry name" value="Rev_trsase/Diguanyl_cyclase"/>
</dbReference>
<dbReference type="InterPro" id="IPR053134">
    <property type="entry name" value="RNA-dir_DNA_polymerase"/>
</dbReference>
<dbReference type="Gene3D" id="3.10.10.10">
    <property type="entry name" value="HIV Type 1 Reverse Transcriptase, subunit A, domain 1"/>
    <property type="match status" value="1"/>
</dbReference>
<dbReference type="Gene3D" id="3.30.70.270">
    <property type="match status" value="1"/>
</dbReference>
<evidence type="ECO:0000313" key="3">
    <source>
        <dbReference type="Proteomes" id="UP000288805"/>
    </source>
</evidence>
<name>A0A438DH55_VITVI</name>
<organism evidence="2 3">
    <name type="scientific">Vitis vinifera</name>
    <name type="common">Grape</name>
    <dbReference type="NCBI Taxonomy" id="29760"/>
    <lineage>
        <taxon>Eukaryota</taxon>
        <taxon>Viridiplantae</taxon>
        <taxon>Streptophyta</taxon>
        <taxon>Embryophyta</taxon>
        <taxon>Tracheophyta</taxon>
        <taxon>Spermatophyta</taxon>
        <taxon>Magnoliopsida</taxon>
        <taxon>eudicotyledons</taxon>
        <taxon>Gunneridae</taxon>
        <taxon>Pentapetalae</taxon>
        <taxon>rosids</taxon>
        <taxon>Vitales</taxon>
        <taxon>Vitaceae</taxon>
        <taxon>Viteae</taxon>
        <taxon>Vitis</taxon>
    </lineage>
</organism>
<evidence type="ECO:0000313" key="2">
    <source>
        <dbReference type="EMBL" id="RVW34783.1"/>
    </source>
</evidence>
<reference evidence="2 3" key="1">
    <citation type="journal article" date="2018" name="PLoS Genet.">
        <title>Population sequencing reveals clonal diversity and ancestral inbreeding in the grapevine cultivar Chardonnay.</title>
        <authorList>
            <person name="Roach M.J."/>
            <person name="Johnson D.L."/>
            <person name="Bohlmann J."/>
            <person name="van Vuuren H.J."/>
            <person name="Jones S.J."/>
            <person name="Pretorius I.S."/>
            <person name="Schmidt S.A."/>
            <person name="Borneman A.R."/>
        </authorList>
    </citation>
    <scope>NUCLEOTIDE SEQUENCE [LARGE SCALE GENOMIC DNA]</scope>
    <source>
        <strain evidence="3">cv. Chardonnay</strain>
        <tissue evidence="2">Leaf</tissue>
    </source>
</reference>
<dbReference type="CDD" id="cd01647">
    <property type="entry name" value="RT_LTR"/>
    <property type="match status" value="1"/>
</dbReference>
<protein>
    <submittedName>
        <fullName evidence="2">Transposon Ty3-I Gag-Pol polyprotein</fullName>
    </submittedName>
</protein>
<proteinExistence type="predicted"/>
<accession>A0A438DH55</accession>
<comment type="caution">
    <text evidence="2">The sequence shown here is derived from an EMBL/GenBank/DDBJ whole genome shotgun (WGS) entry which is preliminary data.</text>
</comment>
<dbReference type="AlphaFoldDB" id="A0A438DH55"/>
<dbReference type="InterPro" id="IPR043502">
    <property type="entry name" value="DNA/RNA_pol_sf"/>
</dbReference>
<sequence>MEAPRLLGGVQRVAYCRREGLPYPIWVRLCGLELEALYGIEEGITRGLWPKSSPTDSKGKKPSGRHRSGDVGAISSVGMRPPRGYQAIEESFYIIPSTPSPTNYYSFYTKTDATILSAGYAFETSFSEAHGGWHDIDHCTALRHAIQDLIYQGLVNLGQPSVTTNPLHAHSIYAMPPPPGDIHHIDLIEDDSFHTLQFDLRGGVVPIDSTTPLVIRCQDTFVPFILWPKDDDLDRRDIQIVTHSGRIAQSPPLAFWPFEGTVFHEEVRERMIRIETTTTVEGLIHMMTTGRATCIVFLDVDLPPEGLDHVHPLYITVGCSGHRVPSALLERLNPKRRPWIHRAGAIPSSLHLKVKFIHDGQIIMGPNEFIAAIDHDTMFGLGFILTEADYRYMARLRKEKLSDGAPDTSVSMVITSSLDRASLLSLCFPYEVTDDGVVVDPIEMIDGVVSHDEYRDEMKMMTMSQITNIVQLQLVSPFDMFGVSTTEVVEESQTILVPELLKDDGSLFEGTVSHISISVPYSPIPQIFDVDDEIVQPNSDRDSFDHDSDPIDEKVSPATDERHRLIHLLRSYLDVFAWSYEDMVKEEIQNQLSVGFISVVEYPKWLANVVPISKKDGKVRVCVDFRDLNKASTKDDFPLPHIDLLVDSTIGHSILSFMDEFSGYNQILMALKDMEKTTFITEWGTYYYRLRPNPKKCTFGVTSGKLLGHMVNEQGIEVDPNKIKVILDMPVSKIEKEIEGFLGRLQYISRFIARLIRHIVSHAKTSTSSVFVSFRHGLGMRLRHYMTRVFNALDIPPGSVEILIWQKSIKGSIISDHLASLPTSEDRPVDDDFPDEKFVAKTSLSGWCMYFNGAANQLGYEIGVLLVSLKVIIF</sequence>
<dbReference type="EMBL" id="QGNW01001624">
    <property type="protein sequence ID" value="RVW34783.1"/>
    <property type="molecule type" value="Genomic_DNA"/>
</dbReference>